<organism evidence="1">
    <name type="scientific">Megaviridae environmental sample</name>
    <dbReference type="NCBI Taxonomy" id="1737588"/>
    <lineage>
        <taxon>Viruses</taxon>
        <taxon>Varidnaviria</taxon>
        <taxon>Bamfordvirae</taxon>
        <taxon>Nucleocytoviricota</taxon>
        <taxon>Megaviricetes</taxon>
        <taxon>Imitervirales</taxon>
        <taxon>Mimiviridae</taxon>
        <taxon>environmental samples</taxon>
    </lineage>
</organism>
<reference evidence="1" key="1">
    <citation type="journal article" date="2019" name="Philos. Trans. R. Soc. Lond., B, Biol. Sci.">
        <title>Targeted metagenomic recovery of four divergent viruses reveals shared and distinctive characteristics of giant viruses of marine eukaryotes.</title>
        <authorList>
            <person name="Needham D.M."/>
            <person name="Poirier C."/>
            <person name="Hehenberger E."/>
            <person name="Jimenez V."/>
            <person name="Swalwell J.E."/>
            <person name="Santoro A.E."/>
            <person name="Worden A.Z."/>
        </authorList>
    </citation>
    <scope>NUCLEOTIDE SEQUENCE</scope>
    <source>
        <strain evidence="1">OPacV-421</strain>
    </source>
</reference>
<dbReference type="EMBL" id="MN448299">
    <property type="protein sequence ID" value="QFG75157.1"/>
    <property type="molecule type" value="Genomic_DNA"/>
</dbReference>
<evidence type="ECO:0000313" key="1">
    <source>
        <dbReference type="EMBL" id="QFG75157.1"/>
    </source>
</evidence>
<accession>A0A5J6VNI2</accession>
<name>A0A5J6VNI2_9VIRU</name>
<proteinExistence type="predicted"/>
<sequence length="732" mass="86308">MSTKKKVCGYNKKTRRCNKQTTTDTNMCETGKHNYCKLKAEYKHKTKSVKQIDLSKFRVGQNGARSQNGISLSLLKSAMQKYIRRGKTEKAIKCLLEVHTLFIFETAEDSFVDIFNKQSTQPAAPFTKKALQAFGKRERTNIANRLLVITSEEVNIHDNPNIPTRVLELYKLWKESRTEKDSIYYLIDIVHILSNAKKCRLISCFRSAFTLPAYYVSDIETYDEWYHTIIEKRYSRFMKRTDYKDMSISDAIKAKNPEQLFRLYGDLVKTDNKLPTNMWKAILSVATDRSKTAIKSLYEIYRLMSHQEKPIYLYHAILIHCYENKLPWMSKIEDVKKRVYSLFKSKQELDESYIVDLHVHGKKTLADYIKLLKESFVIEEKKLNTTFMKPDYSNIYRDIKIGVGFYLEYKTYPSIVQLDAMIHYYFNHTFEFRELELASKLRNIDLIKQHISIQEKTIPAEKTKEYLHYLDSLPLAQQRTSRNKKFTRIDFDREKIVKGPYTPNDFPLLTLLKYNQALDILDKSVKSKTGWKWKTLIYVDSVYYLETDFVSDNWIKDKDIRKSLLKKKEKESWKGGVGYYYFERNSKVLGPRIKDMIDDKVFNSENETHANIILDILQHLYHRLVLGVGDTHTSNILHVHKKNTNQHIAGIDLEEIRKHVNQKTPIALLLNREAKADKLVLEPHLYNIKLLDWSGKKLKDKLQPLFLSEQIYEMKKRDTLFRAVLQDSLNDH</sequence>
<protein>
    <submittedName>
        <fullName evidence="1">Uncharacterized protein</fullName>
    </submittedName>
</protein>